<evidence type="ECO:0000259" key="1">
    <source>
        <dbReference type="PROSITE" id="PS51186"/>
    </source>
</evidence>
<dbReference type="Proteomes" id="UP000430508">
    <property type="component" value="Chromosome"/>
</dbReference>
<organism evidence="2 3">
    <name type="scientific">Dehalobacter restrictus</name>
    <dbReference type="NCBI Taxonomy" id="55583"/>
    <lineage>
        <taxon>Bacteria</taxon>
        <taxon>Bacillati</taxon>
        <taxon>Bacillota</taxon>
        <taxon>Clostridia</taxon>
        <taxon>Eubacteriales</taxon>
        <taxon>Desulfitobacteriaceae</taxon>
        <taxon>Dehalobacter</taxon>
    </lineage>
</organism>
<reference evidence="2 3" key="1">
    <citation type="submission" date="2019-12" db="EMBL/GenBank/DDBJ databases">
        <title>Sequence classification of anaerobic respiratory reductive dehalogenases: First we see many, then we see few.</title>
        <authorList>
            <person name="Molenda O."/>
            <person name="Puentes Jacome L.A."/>
            <person name="Cao X."/>
            <person name="Nesbo C.L."/>
            <person name="Tang S."/>
            <person name="Morson N."/>
            <person name="Patron J."/>
            <person name="Lomheim L."/>
            <person name="Wishart D.S."/>
            <person name="Edwards E.A."/>
        </authorList>
    </citation>
    <scope>NUCLEOTIDE SEQUENCE [LARGE SCALE GENOMIC DNA]</scope>
    <source>
        <strain evidence="2 3">12DCA</strain>
    </source>
</reference>
<feature type="domain" description="N-acetyltransferase" evidence="1">
    <location>
        <begin position="20"/>
        <end position="192"/>
    </location>
</feature>
<dbReference type="AlphaFoldDB" id="A0A857DG95"/>
<dbReference type="CDD" id="cd04301">
    <property type="entry name" value="NAT_SF"/>
    <property type="match status" value="1"/>
</dbReference>
<dbReference type="Pfam" id="PF00583">
    <property type="entry name" value="Acetyltransf_1"/>
    <property type="match status" value="1"/>
</dbReference>
<dbReference type="RefSeq" id="WP_019225774.1">
    <property type="nucleotide sequence ID" value="NZ_CP046996.1"/>
</dbReference>
<dbReference type="PIRSF" id="PIRSF021278">
    <property type="entry name" value="AcuA"/>
    <property type="match status" value="1"/>
</dbReference>
<sequence>MNKEEWINITCTIQTSKGELLISGVTSPDILEKLEIDQQLKAFRPAAKQKKAIVEISCLPQGKVVSAQINGELVGYITFHPPDEFERWSSGQDKVLELGAIEVSPRYRNYGVARRMLEAAFGDEKMEDYIVIATEYYWHWDLDGTNLPIWEYREMMRRLMTHTDLLIKDTDDEEITSHPANMLMVRYGKNITKKMIHNFDRLLFLNGK</sequence>
<dbReference type="SUPFAM" id="SSF55729">
    <property type="entry name" value="Acyl-CoA N-acyltransferases (Nat)"/>
    <property type="match status" value="1"/>
</dbReference>
<accession>A0A857DG95</accession>
<dbReference type="EMBL" id="CP046996">
    <property type="protein sequence ID" value="QHA00320.1"/>
    <property type="molecule type" value="Genomic_DNA"/>
</dbReference>
<proteinExistence type="predicted"/>
<dbReference type="GO" id="GO:0016747">
    <property type="term" value="F:acyltransferase activity, transferring groups other than amino-acyl groups"/>
    <property type="evidence" value="ECO:0007669"/>
    <property type="project" value="InterPro"/>
</dbReference>
<protein>
    <submittedName>
        <fullName evidence="2">GNAT family N-acetyltransferase</fullName>
    </submittedName>
</protein>
<evidence type="ECO:0000313" key="3">
    <source>
        <dbReference type="Proteomes" id="UP000430508"/>
    </source>
</evidence>
<evidence type="ECO:0000313" key="2">
    <source>
        <dbReference type="EMBL" id="QHA00320.1"/>
    </source>
</evidence>
<dbReference type="GO" id="GO:0019152">
    <property type="term" value="F:acetoin dehydrogenase (NAD+) activity"/>
    <property type="evidence" value="ECO:0007669"/>
    <property type="project" value="InterPro"/>
</dbReference>
<dbReference type="InterPro" id="IPR024699">
    <property type="entry name" value="AcuA"/>
</dbReference>
<dbReference type="InterPro" id="IPR016181">
    <property type="entry name" value="Acyl_CoA_acyltransferase"/>
</dbReference>
<keyword evidence="2" id="KW-0808">Transferase</keyword>
<dbReference type="GO" id="GO:0045150">
    <property type="term" value="P:acetoin catabolic process"/>
    <property type="evidence" value="ECO:0007669"/>
    <property type="project" value="InterPro"/>
</dbReference>
<dbReference type="InterPro" id="IPR000182">
    <property type="entry name" value="GNAT_dom"/>
</dbReference>
<dbReference type="PROSITE" id="PS51186">
    <property type="entry name" value="GNAT"/>
    <property type="match status" value="1"/>
</dbReference>
<name>A0A857DG95_9FIRM</name>
<dbReference type="Gene3D" id="3.40.630.30">
    <property type="match status" value="1"/>
</dbReference>
<gene>
    <name evidence="2" type="ORF">GQ588_06570</name>
</gene>